<evidence type="ECO:0000256" key="1">
    <source>
        <dbReference type="SAM" id="MobiDB-lite"/>
    </source>
</evidence>
<dbReference type="Proteomes" id="UP001497482">
    <property type="component" value="Chromosome 20"/>
</dbReference>
<feature type="compositionally biased region" description="Pro residues" evidence="1">
    <location>
        <begin position="89"/>
        <end position="101"/>
    </location>
</feature>
<evidence type="ECO:0000313" key="3">
    <source>
        <dbReference type="Proteomes" id="UP001497482"/>
    </source>
</evidence>
<gene>
    <name evidence="2" type="ORF">KC01_LOCUS24499</name>
</gene>
<dbReference type="AlphaFoldDB" id="A0AAV2L0G6"/>
<accession>A0AAV2L0G6</accession>
<proteinExistence type="predicted"/>
<keyword evidence="3" id="KW-1185">Reference proteome</keyword>
<reference evidence="2 3" key="1">
    <citation type="submission" date="2024-04" db="EMBL/GenBank/DDBJ databases">
        <authorList>
            <person name="Waldvogel A.-M."/>
            <person name="Schoenle A."/>
        </authorList>
    </citation>
    <scope>NUCLEOTIDE SEQUENCE [LARGE SCALE GENOMIC DNA]</scope>
</reference>
<feature type="region of interest" description="Disordered" evidence="1">
    <location>
        <begin position="86"/>
        <end position="122"/>
    </location>
</feature>
<protein>
    <submittedName>
        <fullName evidence="2">Uncharacterized protein</fullName>
    </submittedName>
</protein>
<evidence type="ECO:0000313" key="2">
    <source>
        <dbReference type="EMBL" id="CAL1595757.1"/>
    </source>
</evidence>
<dbReference type="EMBL" id="OZ035842">
    <property type="protein sequence ID" value="CAL1595757.1"/>
    <property type="molecule type" value="Genomic_DNA"/>
</dbReference>
<organism evidence="2 3">
    <name type="scientific">Knipowitschia caucasica</name>
    <name type="common">Caucasian dwarf goby</name>
    <name type="synonym">Pomatoschistus caucasicus</name>
    <dbReference type="NCBI Taxonomy" id="637954"/>
    <lineage>
        <taxon>Eukaryota</taxon>
        <taxon>Metazoa</taxon>
        <taxon>Chordata</taxon>
        <taxon>Craniata</taxon>
        <taxon>Vertebrata</taxon>
        <taxon>Euteleostomi</taxon>
        <taxon>Actinopterygii</taxon>
        <taxon>Neopterygii</taxon>
        <taxon>Teleostei</taxon>
        <taxon>Neoteleostei</taxon>
        <taxon>Acanthomorphata</taxon>
        <taxon>Gobiaria</taxon>
        <taxon>Gobiiformes</taxon>
        <taxon>Gobioidei</taxon>
        <taxon>Gobiidae</taxon>
        <taxon>Gobiinae</taxon>
        <taxon>Knipowitschia</taxon>
    </lineage>
</organism>
<name>A0AAV2L0G6_KNICA</name>
<sequence length="122" mass="12703">MAQTVSSRSRTMWRHGSDCVEQKQDHVETWLRLCRAEAGPCGDMAQTCEGTIAHCLSTIDCTITSPETIKPSSGTHPLTCESVVGGGLPPGPLPPGAPPSWGPSLTDNPVAAAPGLTDDVPL</sequence>